<name>A0AAD3DED6_9CHLO</name>
<evidence type="ECO:0000313" key="2">
    <source>
        <dbReference type="Proteomes" id="UP001054857"/>
    </source>
</evidence>
<dbReference type="EMBL" id="BMAR01000001">
    <property type="protein sequence ID" value="GFR40240.1"/>
    <property type="molecule type" value="Genomic_DNA"/>
</dbReference>
<feature type="non-terminal residue" evidence="1">
    <location>
        <position position="209"/>
    </location>
</feature>
<protein>
    <submittedName>
        <fullName evidence="1">Uncharacterized protein</fullName>
    </submittedName>
</protein>
<accession>A0AAD3DED6</accession>
<evidence type="ECO:0000313" key="1">
    <source>
        <dbReference type="EMBL" id="GFR40240.1"/>
    </source>
</evidence>
<comment type="caution">
    <text evidence="1">The sequence shown here is derived from an EMBL/GenBank/DDBJ whole genome shotgun (WGS) entry which is preliminary data.</text>
</comment>
<proteinExistence type="predicted"/>
<dbReference type="Proteomes" id="UP001054857">
    <property type="component" value="Unassembled WGS sequence"/>
</dbReference>
<reference evidence="1 2" key="1">
    <citation type="journal article" date="2021" name="Sci. Rep.">
        <title>Genome sequencing of the multicellular alga Astrephomene provides insights into convergent evolution of germ-soma differentiation.</title>
        <authorList>
            <person name="Yamashita S."/>
            <person name="Yamamoto K."/>
            <person name="Matsuzaki R."/>
            <person name="Suzuki S."/>
            <person name="Yamaguchi H."/>
            <person name="Hirooka S."/>
            <person name="Minakuchi Y."/>
            <person name="Miyagishima S."/>
            <person name="Kawachi M."/>
            <person name="Toyoda A."/>
            <person name="Nozaki H."/>
        </authorList>
    </citation>
    <scope>NUCLEOTIDE SEQUENCE [LARGE SCALE GENOMIC DNA]</scope>
    <source>
        <strain evidence="1 2">NIES-4017</strain>
    </source>
</reference>
<dbReference type="AlphaFoldDB" id="A0AAD3DED6"/>
<organism evidence="1 2">
    <name type="scientific">Astrephomene gubernaculifera</name>
    <dbReference type="NCBI Taxonomy" id="47775"/>
    <lineage>
        <taxon>Eukaryota</taxon>
        <taxon>Viridiplantae</taxon>
        <taxon>Chlorophyta</taxon>
        <taxon>core chlorophytes</taxon>
        <taxon>Chlorophyceae</taxon>
        <taxon>CS clade</taxon>
        <taxon>Chlamydomonadales</taxon>
        <taxon>Astrephomenaceae</taxon>
        <taxon>Astrephomene</taxon>
    </lineage>
</organism>
<feature type="non-terminal residue" evidence="1">
    <location>
        <position position="1"/>
    </location>
</feature>
<sequence>GLQRNVLYYIFLMEPSARVFAERLLSDAARFCRWPDGQPLRLTGLDNNAPIATVLGGFVFDLQRQFVRCHCSSCAGLPVLVGEDVPDDETCIMSLLAFAFHASGPALELAEAILHDKGLDEQAEDDEMRRLVMEVLFVLDVPYNDKEVYGEVRPPRRLGSLPLSEFLRQSAQAAGGSSLLGQPLLLHVFTAAAAADRGAARDGAAVREE</sequence>
<gene>
    <name evidence="1" type="ORF">Agub_g809</name>
</gene>
<keyword evidence="2" id="KW-1185">Reference proteome</keyword>